<comment type="caution">
    <text evidence="2">The sequence shown here is derived from an EMBL/GenBank/DDBJ whole genome shotgun (WGS) entry which is preliminary data.</text>
</comment>
<evidence type="ECO:0000256" key="1">
    <source>
        <dbReference type="SAM" id="Phobius"/>
    </source>
</evidence>
<dbReference type="OrthoDB" id="1551186at2"/>
<feature type="transmembrane region" description="Helical" evidence="1">
    <location>
        <begin position="21"/>
        <end position="42"/>
    </location>
</feature>
<protein>
    <submittedName>
        <fullName evidence="2">Uncharacterized protein</fullName>
    </submittedName>
</protein>
<feature type="transmembrane region" description="Helical" evidence="1">
    <location>
        <begin position="62"/>
        <end position="80"/>
    </location>
</feature>
<evidence type="ECO:0000313" key="2">
    <source>
        <dbReference type="EMBL" id="CCH69207.1"/>
    </source>
</evidence>
<sequence length="159" mass="17129">MTVSHPPIALDDQPMSVRAKLAAAWAAFMCLYIYVDVLGFYAPGAVSGILKGQVHTFDITEGFFMAALTAAAVPIMMLVLSAALPARAARRTNLGVATLLMPWMAFNVTGGQWPFYYGLGFALELIVLAFILRSAWTWPLTVSPAVSRRQPASPPIGMP</sequence>
<proteinExistence type="predicted"/>
<name>N0DYB2_9MICO</name>
<dbReference type="HOGENOM" id="CLU_150007_0_0_11"/>
<keyword evidence="1" id="KW-0812">Transmembrane</keyword>
<dbReference type="RefSeq" id="WP_010849365.1">
    <property type="nucleotide sequence ID" value="NZ_HF570956.1"/>
</dbReference>
<dbReference type="InterPro" id="IPR046289">
    <property type="entry name" value="DUF6326"/>
</dbReference>
<gene>
    <name evidence="2" type="ORF">BN10_140019</name>
</gene>
<dbReference type="EMBL" id="CAIZ01000046">
    <property type="protein sequence ID" value="CCH69207.1"/>
    <property type="molecule type" value="Genomic_DNA"/>
</dbReference>
<dbReference type="AlphaFoldDB" id="N0DYB2"/>
<dbReference type="eggNOG" id="ENOG50313GU">
    <property type="taxonomic scope" value="Bacteria"/>
</dbReference>
<evidence type="ECO:0000313" key="3">
    <source>
        <dbReference type="Proteomes" id="UP000013167"/>
    </source>
</evidence>
<keyword evidence="1" id="KW-0472">Membrane</keyword>
<dbReference type="Proteomes" id="UP000013167">
    <property type="component" value="Unassembled WGS sequence"/>
</dbReference>
<dbReference type="Pfam" id="PF19851">
    <property type="entry name" value="DUF6326"/>
    <property type="match status" value="1"/>
</dbReference>
<dbReference type="STRING" id="1193181.BN10_140019"/>
<feature type="transmembrane region" description="Helical" evidence="1">
    <location>
        <begin position="115"/>
        <end position="132"/>
    </location>
</feature>
<reference evidence="2 3" key="1">
    <citation type="journal article" date="2013" name="ISME J.">
        <title>A metabolic model for members of the genus Tetrasphaera involved in enhanced biological phosphorus removal.</title>
        <authorList>
            <person name="Kristiansen R."/>
            <person name="Nguyen H.T.T."/>
            <person name="Saunders A.M."/>
            <person name="Nielsen J.L."/>
            <person name="Wimmer R."/>
            <person name="Le V.Q."/>
            <person name="McIlroy S.J."/>
            <person name="Petrovski S."/>
            <person name="Seviour R.J."/>
            <person name="Calteau A."/>
            <person name="Nielsen K.L."/>
            <person name="Nielsen P.H."/>
        </authorList>
    </citation>
    <scope>NUCLEOTIDE SEQUENCE [LARGE SCALE GENOMIC DNA]</scope>
    <source>
        <strain evidence="2 3">Lp2</strain>
    </source>
</reference>
<accession>N0DYB2</accession>
<organism evidence="2 3">
    <name type="scientific">Phycicoccus elongatus Lp2</name>
    <dbReference type="NCBI Taxonomy" id="1193181"/>
    <lineage>
        <taxon>Bacteria</taxon>
        <taxon>Bacillati</taxon>
        <taxon>Actinomycetota</taxon>
        <taxon>Actinomycetes</taxon>
        <taxon>Micrococcales</taxon>
        <taxon>Intrasporangiaceae</taxon>
        <taxon>Phycicoccus</taxon>
    </lineage>
</organism>
<keyword evidence="3" id="KW-1185">Reference proteome</keyword>
<keyword evidence="1" id="KW-1133">Transmembrane helix</keyword>